<keyword evidence="4 5" id="KW-1015">Disulfide bond</keyword>
<dbReference type="PRINTS" id="PR00722">
    <property type="entry name" value="CHYMOTRYPSIN"/>
</dbReference>
<dbReference type="Proteomes" id="UP000807504">
    <property type="component" value="Unassembled WGS sequence"/>
</dbReference>
<feature type="disulfide bond" evidence="5">
    <location>
        <begin position="529"/>
        <end position="544"/>
    </location>
</feature>
<dbReference type="Gene3D" id="2.40.10.10">
    <property type="entry name" value="Trypsin-like serine proteases"/>
    <property type="match status" value="3"/>
</dbReference>
<accession>A0A8T0FV69</accession>
<feature type="domain" description="Peptidase S1" evidence="8">
    <location>
        <begin position="305"/>
        <end position="787"/>
    </location>
</feature>
<dbReference type="GO" id="GO:0006508">
    <property type="term" value="P:proteolysis"/>
    <property type="evidence" value="ECO:0007669"/>
    <property type="project" value="UniProtKB-KW"/>
</dbReference>
<dbReference type="InterPro" id="IPR009003">
    <property type="entry name" value="Peptidase_S1_PA"/>
</dbReference>
<dbReference type="CDD" id="cd00041">
    <property type="entry name" value="CUB"/>
    <property type="match status" value="1"/>
</dbReference>
<keyword evidence="1 6" id="KW-0645">Protease</keyword>
<dbReference type="CDD" id="cd00190">
    <property type="entry name" value="Tryp_SPc"/>
    <property type="match status" value="2"/>
</dbReference>
<dbReference type="PROSITE" id="PS01180">
    <property type="entry name" value="CUB"/>
    <property type="match status" value="1"/>
</dbReference>
<feature type="disulfide bond" evidence="5">
    <location>
        <begin position="242"/>
        <end position="254"/>
    </location>
</feature>
<dbReference type="Gene3D" id="4.10.400.10">
    <property type="entry name" value="Low-density Lipoprotein Receptor"/>
    <property type="match status" value="1"/>
</dbReference>
<dbReference type="Pfam" id="PF00431">
    <property type="entry name" value="CUB"/>
    <property type="match status" value="1"/>
</dbReference>
<evidence type="ECO:0000259" key="8">
    <source>
        <dbReference type="PROSITE" id="PS50240"/>
    </source>
</evidence>
<dbReference type="InterPro" id="IPR000859">
    <property type="entry name" value="CUB_dom"/>
</dbReference>
<dbReference type="InterPro" id="IPR001314">
    <property type="entry name" value="Peptidase_S1A"/>
</dbReference>
<reference evidence="9" key="1">
    <citation type="journal article" date="2020" name="bioRxiv">
        <title>Chromosome-level reference genome of the European wasp spider Argiope bruennichi: a resource for studies on range expansion and evolutionary adaptation.</title>
        <authorList>
            <person name="Sheffer M.M."/>
            <person name="Hoppe A."/>
            <person name="Krehenwinkel H."/>
            <person name="Uhl G."/>
            <person name="Kuss A.W."/>
            <person name="Jensen L."/>
            <person name="Jensen C."/>
            <person name="Gillespie R.G."/>
            <person name="Hoff K.J."/>
            <person name="Prost S."/>
        </authorList>
    </citation>
    <scope>NUCLEOTIDE SEQUENCE</scope>
</reference>
<evidence type="ECO:0000256" key="3">
    <source>
        <dbReference type="ARBA" id="ARBA00022825"/>
    </source>
</evidence>
<comment type="caution">
    <text evidence="9">The sequence shown here is derived from an EMBL/GenBank/DDBJ whole genome shotgun (WGS) entry which is preliminary data.</text>
</comment>
<dbReference type="PROSITE" id="PS00135">
    <property type="entry name" value="TRYPSIN_SER"/>
    <property type="match status" value="2"/>
</dbReference>
<feature type="domain" description="CUB" evidence="7">
    <location>
        <begin position="127"/>
        <end position="236"/>
    </location>
</feature>
<sequence length="790" mass="87573">MEESIIDWEHNVRSGQPMLLFLWKVGGASDLLRCINYLLNKIQDFIASVVIGSVPPKGVVSIEISADDNLFLREAGNDLLDFLESCADILCWEAIQTIMFELKAFCFVVALALLACSANADEDNFRCQGIYEYDASFKGNVSSPFYGQKQYPSELWCEYRIRSPKRTRIKITFKDFDLDPSDQLFVFGKDKLSVYVVLTGYDNPRPLVSHENEFRLVFQSDFMVSGRGFLLEYESGPKIKLCNSGYRECHNRNCYKPDQKCNGVDDCGDGTDEENCNLPGAIEPEECGIQAITPKTTFNTSPDRMVGGEPAVPNSWPWQVSLQGRETEPSSHFCGGTLINNQWILTATHCVSKKYDPGDIKVVLGSHGKFTRTPYQQDRYSAKVFAYPDLEGDDIRRFDMTHDISLIKLNAPVTFNKGVQPACLAQLGWTAKPGWHCYATGWGESRGSGGSEALKQAEQIVQSKQNCSFNEQSQICVAKHQNAPCHGDSGGPLQCKLGEKWFVFGAASFVTASNFIKGLCAGPETMTKCDGLDDCGDGTDEEECNLLPVLQPECGTQAFTPNTVFGSAPDRMVGGEAAVPNSWPWQVSLQRMGSEPNTHFCGGTLVNAQWVLTATHCVKWRYNPWDFKIVLGAHGKFTKTPYEQIRYNTKVIAYPDLEGEYIRGYNSADDISLIKLNAPVTFNEGVQPACSGHSDVLKQMEQIIQPKENCTFNEQTQICVAKHRNSPCHGDSGGPLQCRLGGKWFVFGAASYVTTSNLMNGLCTGPGAMTVYANSADKAEWIRTIIKNYS</sequence>
<comment type="caution">
    <text evidence="5">Lacks conserved residue(s) required for the propagation of feature annotation.</text>
</comment>
<dbReference type="InterPro" id="IPR035914">
    <property type="entry name" value="Sperma_CUB_dom_sf"/>
</dbReference>
<dbReference type="SUPFAM" id="SSF57424">
    <property type="entry name" value="LDL receptor-like module"/>
    <property type="match status" value="1"/>
</dbReference>
<evidence type="ECO:0000256" key="2">
    <source>
        <dbReference type="ARBA" id="ARBA00022801"/>
    </source>
</evidence>
<dbReference type="PROSITE" id="PS50240">
    <property type="entry name" value="TRYPSIN_DOM"/>
    <property type="match status" value="1"/>
</dbReference>
<dbReference type="PROSITE" id="PS50068">
    <property type="entry name" value="LDLRA_2"/>
    <property type="match status" value="2"/>
</dbReference>
<keyword evidence="2 6" id="KW-0378">Hydrolase</keyword>
<dbReference type="SMART" id="SM00192">
    <property type="entry name" value="LDLa"/>
    <property type="match status" value="2"/>
</dbReference>
<keyword evidence="3 6" id="KW-0720">Serine protease</keyword>
<proteinExistence type="predicted"/>
<organism evidence="9 10">
    <name type="scientific">Argiope bruennichi</name>
    <name type="common">Wasp spider</name>
    <name type="synonym">Aranea bruennichi</name>
    <dbReference type="NCBI Taxonomy" id="94029"/>
    <lineage>
        <taxon>Eukaryota</taxon>
        <taxon>Metazoa</taxon>
        <taxon>Ecdysozoa</taxon>
        <taxon>Arthropoda</taxon>
        <taxon>Chelicerata</taxon>
        <taxon>Arachnida</taxon>
        <taxon>Araneae</taxon>
        <taxon>Araneomorphae</taxon>
        <taxon>Entelegynae</taxon>
        <taxon>Araneoidea</taxon>
        <taxon>Araneidae</taxon>
        <taxon>Argiope</taxon>
    </lineage>
</organism>
<evidence type="ECO:0000256" key="4">
    <source>
        <dbReference type="ARBA" id="ARBA00023157"/>
    </source>
</evidence>
<dbReference type="GO" id="GO:0004252">
    <property type="term" value="F:serine-type endopeptidase activity"/>
    <property type="evidence" value="ECO:0007669"/>
    <property type="project" value="InterPro"/>
</dbReference>
<dbReference type="InterPro" id="IPR033116">
    <property type="entry name" value="TRYPSIN_SER"/>
</dbReference>
<dbReference type="InterPro" id="IPR002172">
    <property type="entry name" value="LDrepeatLR_classA_rpt"/>
</dbReference>
<feature type="disulfide bond" evidence="5">
    <location>
        <begin position="249"/>
        <end position="267"/>
    </location>
</feature>
<dbReference type="PROSITE" id="PS00134">
    <property type="entry name" value="TRYPSIN_HIS"/>
    <property type="match status" value="2"/>
</dbReference>
<evidence type="ECO:0000259" key="7">
    <source>
        <dbReference type="PROSITE" id="PS01180"/>
    </source>
</evidence>
<dbReference type="EMBL" id="JABXBU010000002">
    <property type="protein sequence ID" value="KAF8794175.1"/>
    <property type="molecule type" value="Genomic_DNA"/>
</dbReference>
<dbReference type="FunFam" id="2.40.10.10:FF:000118">
    <property type="entry name" value="Chymotrypsinogen A"/>
    <property type="match status" value="1"/>
</dbReference>
<evidence type="ECO:0000256" key="5">
    <source>
        <dbReference type="PROSITE-ProRule" id="PRU00124"/>
    </source>
</evidence>
<dbReference type="InterPro" id="IPR036055">
    <property type="entry name" value="LDL_receptor-like_sf"/>
</dbReference>
<dbReference type="Pfam" id="PF00089">
    <property type="entry name" value="Trypsin"/>
    <property type="match status" value="2"/>
</dbReference>
<dbReference type="PANTHER" id="PTHR24252:SF7">
    <property type="entry name" value="HYALIN"/>
    <property type="match status" value="1"/>
</dbReference>
<dbReference type="FunFam" id="2.40.10.10:FF:000068">
    <property type="entry name" value="transmembrane protease serine 2"/>
    <property type="match status" value="1"/>
</dbReference>
<dbReference type="SUPFAM" id="SSF49854">
    <property type="entry name" value="Spermadhesin, CUB domain"/>
    <property type="match status" value="1"/>
</dbReference>
<reference evidence="9" key="2">
    <citation type="submission" date="2020-06" db="EMBL/GenBank/DDBJ databases">
        <authorList>
            <person name="Sheffer M."/>
        </authorList>
    </citation>
    <scope>NUCLEOTIDE SEQUENCE</scope>
</reference>
<evidence type="ECO:0000313" key="10">
    <source>
        <dbReference type="Proteomes" id="UP000807504"/>
    </source>
</evidence>
<dbReference type="AlphaFoldDB" id="A0A8T0FV69"/>
<dbReference type="SMART" id="SM00020">
    <property type="entry name" value="Tryp_SPc"/>
    <property type="match status" value="2"/>
</dbReference>
<dbReference type="Gene3D" id="2.60.120.290">
    <property type="entry name" value="Spermadhesin, CUB domain"/>
    <property type="match status" value="1"/>
</dbReference>
<keyword evidence="10" id="KW-1185">Reference proteome</keyword>
<dbReference type="InterPro" id="IPR043504">
    <property type="entry name" value="Peptidase_S1_PA_chymotrypsin"/>
</dbReference>
<evidence type="ECO:0000313" key="9">
    <source>
        <dbReference type="EMBL" id="KAF8794175.1"/>
    </source>
</evidence>
<dbReference type="PANTHER" id="PTHR24252">
    <property type="entry name" value="ACROSIN-RELATED"/>
    <property type="match status" value="1"/>
</dbReference>
<dbReference type="InterPro" id="IPR001254">
    <property type="entry name" value="Trypsin_dom"/>
</dbReference>
<evidence type="ECO:0000256" key="6">
    <source>
        <dbReference type="RuleBase" id="RU363034"/>
    </source>
</evidence>
<protein>
    <submittedName>
        <fullName evidence="9">Plasminogen like protein</fullName>
    </submittedName>
</protein>
<evidence type="ECO:0000256" key="1">
    <source>
        <dbReference type="ARBA" id="ARBA00022670"/>
    </source>
</evidence>
<dbReference type="CDD" id="cd00112">
    <property type="entry name" value="LDLa"/>
    <property type="match status" value="2"/>
</dbReference>
<dbReference type="SUPFAM" id="SSF50494">
    <property type="entry name" value="Trypsin-like serine proteases"/>
    <property type="match status" value="2"/>
</dbReference>
<feature type="disulfide bond" evidence="5">
    <location>
        <begin position="261"/>
        <end position="276"/>
    </location>
</feature>
<name>A0A8T0FV69_ARGBR</name>
<dbReference type="InterPro" id="IPR018114">
    <property type="entry name" value="TRYPSIN_HIS"/>
</dbReference>
<dbReference type="SMART" id="SM00042">
    <property type="entry name" value="CUB"/>
    <property type="match status" value="1"/>
</dbReference>
<gene>
    <name evidence="9" type="ORF">HNY73_002179</name>
</gene>